<name>A0A5P8P0B9_9BACT</name>
<organism evidence="1 2">
    <name type="scientific">Sulfurimonas lithotrophica</name>
    <dbReference type="NCBI Taxonomy" id="2590022"/>
    <lineage>
        <taxon>Bacteria</taxon>
        <taxon>Pseudomonadati</taxon>
        <taxon>Campylobacterota</taxon>
        <taxon>Epsilonproteobacteria</taxon>
        <taxon>Campylobacterales</taxon>
        <taxon>Sulfurimonadaceae</taxon>
        <taxon>Sulfurimonas</taxon>
    </lineage>
</organism>
<dbReference type="AlphaFoldDB" id="A0A5P8P0B9"/>
<accession>A0A5P8P0B9</accession>
<sequence>MQINTNNNSLVNVSATKQNNVSYGLSASKFMEQVDPEIAELFEQMSEGLDADTKLKRAMSLSLHLTSGPMFLKFSDGDYPDDMPDNVKTAMQQQTKEWNILETDKERNIYTLDWMIESIAFEQSSDPEFEQFLRDIRQSYSGETKSDYKTRDEINDEDAALQQFKKDLTTKGAIKFLYDYNMEKIEEMVEKYKQELIDNLGENPTPEELAQIDDMVEDYRKLLLEQLMELSDSDKNSPLNISRLEFEIMNNLDATLEEALKYK</sequence>
<dbReference type="KEGG" id="sulg:FJR48_04645"/>
<keyword evidence="2" id="KW-1185">Reference proteome</keyword>
<dbReference type="OrthoDB" id="5365754at2"/>
<reference evidence="1 2" key="1">
    <citation type="submission" date="2019-09" db="EMBL/GenBank/DDBJ databases">
        <title>Sulfurimonas gotlandica sp. nov., a chemoautotrophic and psychrotolerant epsilonproteobacterium isolated from a pelagic redoxcline, and an emended description of the genus Sulfurimonas.</title>
        <authorList>
            <person name="Wang S."/>
            <person name="Jiang L."/>
            <person name="Shao S."/>
        </authorList>
    </citation>
    <scope>NUCLEOTIDE SEQUENCE [LARGE SCALE GENOMIC DNA]</scope>
    <source>
        <strain evidence="1 2">GYSZ_1</strain>
    </source>
</reference>
<proteinExistence type="predicted"/>
<gene>
    <name evidence="1" type="ORF">FJR48_04645</name>
</gene>
<evidence type="ECO:0000313" key="2">
    <source>
        <dbReference type="Proteomes" id="UP000326944"/>
    </source>
</evidence>
<evidence type="ECO:0000313" key="1">
    <source>
        <dbReference type="EMBL" id="QFR49051.1"/>
    </source>
</evidence>
<dbReference type="RefSeq" id="WP_152306994.1">
    <property type="nucleotide sequence ID" value="NZ_CP043617.1"/>
</dbReference>
<protein>
    <submittedName>
        <fullName evidence="1">Uncharacterized protein</fullName>
    </submittedName>
</protein>
<dbReference type="EMBL" id="CP043617">
    <property type="protein sequence ID" value="QFR49051.1"/>
    <property type="molecule type" value="Genomic_DNA"/>
</dbReference>
<dbReference type="Proteomes" id="UP000326944">
    <property type="component" value="Chromosome"/>
</dbReference>